<dbReference type="AlphaFoldDB" id="U1M1R1"/>
<reference evidence="2 3" key="1">
    <citation type="journal article" date="2011" name="Stand. Genomic Sci.">
        <title>High quality draft genome sequence of Segniliparus rugosus CDC 945(T)= (ATCC BAA-974(T)).</title>
        <authorList>
            <person name="Earl A.M."/>
            <person name="Desjardins C.A."/>
            <person name="Fitzgerald M.G."/>
            <person name="Arachchi H.M."/>
            <person name="Zeng Q."/>
            <person name="Mehta T."/>
            <person name="Griggs A."/>
            <person name="Birren B.W."/>
            <person name="Toney N.C."/>
            <person name="Carr J."/>
            <person name="Posey J."/>
            <person name="Butler W.R."/>
        </authorList>
    </citation>
    <scope>NUCLEOTIDE SEQUENCE [LARGE SCALE GENOMIC DNA]</scope>
    <source>
        <strain evidence="3">ATCC BAA-974 / DSM 45345 / CCUG 50838 / CIP 108380 / JCM 13579 / CDC 945</strain>
    </source>
</reference>
<evidence type="ECO:0000313" key="3">
    <source>
        <dbReference type="Proteomes" id="UP000004816"/>
    </source>
</evidence>
<name>U1M1R1_SEGRC</name>
<gene>
    <name evidence="2" type="ORF">HMPREF9336_04203</name>
</gene>
<protein>
    <submittedName>
        <fullName evidence="2">Uncharacterized protein</fullName>
    </submittedName>
</protein>
<dbReference type="HOGENOM" id="CLU_789623_0_0_11"/>
<sequence length="351" mass="39766">MRGGSEQAADRSGMDRVEGGAVVLHARQRLARVVCQLLPQHEGVRMRFEPDRPVREEELGGGLRVVVGEDDEREAAQERDGDEGEQPRVHEGDMHDQRLAGGHEPSRPELGPETGLQREVGVHRELRQSRRAGGVGDQRGLVQSERLRRAALRRDGLVEERDGPRVGAAGDEHGFCERENFIAFELARQLRGVGEQHRQIRAQPREARGRDPAQERLDRLAVQLRREQDRGRPCPHDRARRERDVEGVRFVHDRLVPRADAHGPELVGDPRDRVGGLDDRRLAAELRRERQIMVERDSVRRVRGRRPVEESPEVDPPVADALQNHCGLLVVLWRIATAARTRREPAPPRSV</sequence>
<feature type="compositionally biased region" description="Basic and acidic residues" evidence="1">
    <location>
        <begin position="74"/>
        <end position="98"/>
    </location>
</feature>
<comment type="caution">
    <text evidence="2">The sequence shown here is derived from an EMBL/GenBank/DDBJ whole genome shotgun (WGS) entry which is preliminary data.</text>
</comment>
<feature type="region of interest" description="Disordered" evidence="1">
    <location>
        <begin position="53"/>
        <end position="115"/>
    </location>
</feature>
<organism evidence="2 3">
    <name type="scientific">Segniliparus rugosus (strain ATCC BAA-974 / DSM 45345 / CCUG 50838 / CIP 108380 / JCM 13579 / CDC 945)</name>
    <dbReference type="NCBI Taxonomy" id="679197"/>
    <lineage>
        <taxon>Bacteria</taxon>
        <taxon>Bacillati</taxon>
        <taxon>Actinomycetota</taxon>
        <taxon>Actinomycetes</taxon>
        <taxon>Mycobacteriales</taxon>
        <taxon>Segniliparaceae</taxon>
        <taxon>Segniliparus</taxon>
    </lineage>
</organism>
<dbReference type="EMBL" id="ACZI02000002">
    <property type="protein sequence ID" value="ERG69312.1"/>
    <property type="molecule type" value="Genomic_DNA"/>
</dbReference>
<keyword evidence="3" id="KW-1185">Reference proteome</keyword>
<evidence type="ECO:0000313" key="2">
    <source>
        <dbReference type="EMBL" id="ERG69312.1"/>
    </source>
</evidence>
<evidence type="ECO:0000256" key="1">
    <source>
        <dbReference type="SAM" id="MobiDB-lite"/>
    </source>
</evidence>
<proteinExistence type="predicted"/>
<dbReference type="Proteomes" id="UP000004816">
    <property type="component" value="Unassembled WGS sequence"/>
</dbReference>
<accession>U1M1R1</accession>